<dbReference type="PROSITE" id="PS50002">
    <property type="entry name" value="SH3"/>
    <property type="match status" value="1"/>
</dbReference>
<evidence type="ECO:0000313" key="10">
    <source>
        <dbReference type="Proteomes" id="UP000307173"/>
    </source>
</evidence>
<dbReference type="PANTHER" id="PTHR23113">
    <property type="entry name" value="GUANINE NUCLEOTIDE EXCHANGE FACTOR"/>
    <property type="match status" value="1"/>
</dbReference>
<keyword evidence="1 4" id="KW-0728">SH3 domain</keyword>
<dbReference type="SMART" id="SM00326">
    <property type="entry name" value="SH3"/>
    <property type="match status" value="1"/>
</dbReference>
<organism evidence="9 10">
    <name type="scientific">Pichia inconspicua</name>
    <dbReference type="NCBI Taxonomy" id="52247"/>
    <lineage>
        <taxon>Eukaryota</taxon>
        <taxon>Fungi</taxon>
        <taxon>Dikarya</taxon>
        <taxon>Ascomycota</taxon>
        <taxon>Saccharomycotina</taxon>
        <taxon>Pichiomycetes</taxon>
        <taxon>Pichiales</taxon>
        <taxon>Pichiaceae</taxon>
        <taxon>Pichia</taxon>
    </lineage>
</organism>
<protein>
    <recommendedName>
        <fullName evidence="11">Cell division control protein 25</fullName>
    </recommendedName>
</protein>
<dbReference type="InterPro" id="IPR036028">
    <property type="entry name" value="SH3-like_dom_sf"/>
</dbReference>
<dbReference type="InterPro" id="IPR008937">
    <property type="entry name" value="Ras-like_GEF"/>
</dbReference>
<feature type="domain" description="Ras-GEF" evidence="7">
    <location>
        <begin position="1135"/>
        <end position="1391"/>
    </location>
</feature>
<feature type="compositionally biased region" description="Low complexity" evidence="5">
    <location>
        <begin position="138"/>
        <end position="151"/>
    </location>
</feature>
<evidence type="ECO:0000313" key="9">
    <source>
        <dbReference type="EMBL" id="TID29763.1"/>
    </source>
</evidence>
<feature type="domain" description="SH3" evidence="6">
    <location>
        <begin position="10"/>
        <end position="76"/>
    </location>
</feature>
<evidence type="ECO:0008006" key="11">
    <source>
        <dbReference type="Google" id="ProtNLM"/>
    </source>
</evidence>
<name>A0A4T0X3I6_9ASCO</name>
<evidence type="ECO:0000256" key="1">
    <source>
        <dbReference type="ARBA" id="ARBA00022443"/>
    </source>
</evidence>
<dbReference type="Pfam" id="PF00617">
    <property type="entry name" value="RasGEF"/>
    <property type="match status" value="1"/>
</dbReference>
<dbReference type="InterPro" id="IPR036964">
    <property type="entry name" value="RASGEF_cat_dom_sf"/>
</dbReference>
<dbReference type="STRING" id="52247.A0A4T0X3I6"/>
<comment type="caution">
    <text evidence="9">The sequence shown here is derived from an EMBL/GenBank/DDBJ whole genome shotgun (WGS) entry which is preliminary data.</text>
</comment>
<gene>
    <name evidence="9" type="ORF">CANINC_001681</name>
</gene>
<dbReference type="Gene3D" id="1.20.870.10">
    <property type="entry name" value="Son of sevenless (SoS) protein Chain: S domain 1"/>
    <property type="match status" value="1"/>
</dbReference>
<evidence type="ECO:0000256" key="3">
    <source>
        <dbReference type="PROSITE-ProRule" id="PRU00168"/>
    </source>
</evidence>
<accession>A0A4T0X3I6</accession>
<dbReference type="GO" id="GO:0007264">
    <property type="term" value="P:small GTPase-mediated signal transduction"/>
    <property type="evidence" value="ECO:0007669"/>
    <property type="project" value="InterPro"/>
</dbReference>
<dbReference type="EMBL" id="SELW01000262">
    <property type="protein sequence ID" value="TID29763.1"/>
    <property type="molecule type" value="Genomic_DNA"/>
</dbReference>
<dbReference type="PROSITE" id="PS50009">
    <property type="entry name" value="RASGEF_CAT"/>
    <property type="match status" value="1"/>
</dbReference>
<evidence type="ECO:0000259" key="8">
    <source>
        <dbReference type="PROSITE" id="PS50212"/>
    </source>
</evidence>
<sequence length="1476" mass="169332">MFAPSDTKAKTIMVVKTIEDYTPPDKLSNALPLEIGNIIYVLNNNNKHWWDGVVVHEDGVIKRGWFPATSVKPYRHFKSKSLDENIVDKFKKDTSTTKPINTTVEETEALSTEFTIRDPMTLNTTNQNPLPPSNLPYQQRRQSLRPRQLSQTSNYSNFKQYKSSPSQSNSILESYNISSGSKDFHNVPLHPLPTIPSSNSSSSTGVPIFKEKNYFISRNDSSLSQTSQSALNDSRQSSKAFTERSFSSTINSIPLISRDEIASYFSTTYSQSQPGLNFIPIWHPKFNENFDVVFHNKALNVYSNEPPFIDADHINDRTLFESAETINIQDELKYIDFETASESNETSFKKSISSNMQKSSNFDSSRENISGAMHSVLTLAGLSNVKPSEVFYLESSDFVTWDTLISNFINSLDNCISNLKNHDKLNFSEALNNASNCLLLYHTAGRLLQQQLIDSNCLSKFSLVIKKITNMFIQFRIWSNLAAIAVDAFDSYNSVQSLKVESIDVNEENIVQYIEDIVYYRNKLEKLSLYLVKLMSTVNLKFSNSITDKHHLKMLPMIYARFLRNNFEGGNFRNKFVSLGQQSFSNNDSNLNSGNRLLDDHAIDSLKSYEKKILSFLKEVKDILSEKLSPNIQLKKFTEDRNLRLLTCIYKMIPVICSFTDLIETIDLTVFAMIDKFATRNLHPDRNETIVSTNESDSIRTDRLSSLSHLNLDESFSPNLSETNRFTGSSELEKENFEENDNDIENDSQSFYDATAKVFRPMIQEFLQLKQAIHSSFTDLILDAQTITSADPETFFSIRKDKASLSKENKLEIVADLMLEKLEKIDVELYNDGLYTSDSSLKLFETIKLTKERINLVIESVSQLKDERTNILNYCSRLMNSDFNIASLFIAERHNTLVSKMSQSSQSFKTNSTTSNDNFDLQHKEDKVLHDDFFNSSNPVTEYNVNVANSNVPWFLRIDRDHQNLVYEASTLKGGTVKALVSILVNPLEQSNQLYEETFLCFFPTFTRPTKLFELLIDNYFLTMPEALSYEEYGIWLEQKLKPQQQRVLGIFHKLFTCYWLVDYTTSDLIRIWDTFTNEAQLEDVSLIDIANKVFTFIRQEDYFKYFNLINDDPKHIPLAPSTTSISKVKVQDLGVTFVASQITAIQAFYFRKLNLWDLLGRSYNFVKVLKKKNDKGNFINSRDPLGTKNVSIFIRNCNHLTHYTTYMILKSSELIERVEIIKFFISVAEKLLQLKNYSSMTAIISGLSSTSISRLKKTWEKVPESFVSKFHKMDNLMSIGKNYSEYRNITKFVESDNDAYLPFLGMYLSDLRFTTDGNPDWLSPKKGTKGIVNFSKRMNIMKIIKEVLNFNKTLYDIELDLSFSRYMYEMFNRLPDDEKLYELSIKIEPRVSLLKSKAKVSKGTIDSSAFSIGSSDISDPLFINENNSVLQPKVHSNLNSSNTPLDQNKLRSYRPLVSMVNCDSNDNESGSFEKS</sequence>
<dbReference type="SUPFAM" id="SSF48366">
    <property type="entry name" value="Ras GEF"/>
    <property type="match status" value="1"/>
</dbReference>
<dbReference type="OrthoDB" id="546434at2759"/>
<evidence type="ECO:0000256" key="4">
    <source>
        <dbReference type="PROSITE-ProRule" id="PRU00192"/>
    </source>
</evidence>
<proteinExistence type="predicted"/>
<dbReference type="Pfam" id="PF07653">
    <property type="entry name" value="SH3_2"/>
    <property type="match status" value="1"/>
</dbReference>
<evidence type="ECO:0000259" key="6">
    <source>
        <dbReference type="PROSITE" id="PS50002"/>
    </source>
</evidence>
<evidence type="ECO:0000256" key="5">
    <source>
        <dbReference type="SAM" id="MobiDB-lite"/>
    </source>
</evidence>
<dbReference type="InterPro" id="IPR001452">
    <property type="entry name" value="SH3_domain"/>
</dbReference>
<feature type="compositionally biased region" description="Polar residues" evidence="5">
    <location>
        <begin position="152"/>
        <end position="173"/>
    </location>
</feature>
<evidence type="ECO:0000259" key="7">
    <source>
        <dbReference type="PROSITE" id="PS50009"/>
    </source>
</evidence>
<dbReference type="CDD" id="cd06224">
    <property type="entry name" value="REM"/>
    <property type="match status" value="1"/>
</dbReference>
<dbReference type="InterPro" id="IPR001895">
    <property type="entry name" value="RASGEF_cat_dom"/>
</dbReference>
<evidence type="ECO:0000256" key="2">
    <source>
        <dbReference type="ARBA" id="ARBA00022658"/>
    </source>
</evidence>
<dbReference type="Proteomes" id="UP000307173">
    <property type="component" value="Unassembled WGS sequence"/>
</dbReference>
<dbReference type="PANTHER" id="PTHR23113:SF99">
    <property type="entry name" value="RASGEF DOMAIN-CONTAINING PROTEIN"/>
    <property type="match status" value="1"/>
</dbReference>
<dbReference type="InterPro" id="IPR000651">
    <property type="entry name" value="Ras-like_Gua-exchang_fac_N"/>
</dbReference>
<dbReference type="Gene3D" id="2.30.30.40">
    <property type="entry name" value="SH3 Domains"/>
    <property type="match status" value="1"/>
</dbReference>
<keyword evidence="2 3" id="KW-0344">Guanine-nucleotide releasing factor</keyword>
<dbReference type="GO" id="GO:0005085">
    <property type="term" value="F:guanyl-nucleotide exchange factor activity"/>
    <property type="evidence" value="ECO:0007669"/>
    <property type="project" value="UniProtKB-KW"/>
</dbReference>
<dbReference type="Gene3D" id="1.10.840.10">
    <property type="entry name" value="Ras guanine-nucleotide exchange factors catalytic domain"/>
    <property type="match status" value="1"/>
</dbReference>
<dbReference type="Pfam" id="PF00618">
    <property type="entry name" value="RasGEF_N"/>
    <property type="match status" value="1"/>
</dbReference>
<reference evidence="9 10" key="1">
    <citation type="journal article" date="2019" name="Front. Genet.">
        <title>Whole-Genome Sequencing of the Opportunistic Yeast Pathogen Candida inconspicua Uncovers Its Hybrid Origin.</title>
        <authorList>
            <person name="Mixao V."/>
            <person name="Hansen A.P."/>
            <person name="Saus E."/>
            <person name="Boekhout T."/>
            <person name="Lass-Florl C."/>
            <person name="Gabaldon T."/>
        </authorList>
    </citation>
    <scope>NUCLEOTIDE SEQUENCE [LARGE SCALE GENOMIC DNA]</scope>
    <source>
        <strain evidence="9 10">CBS 180</strain>
    </source>
</reference>
<dbReference type="SMART" id="SM00229">
    <property type="entry name" value="RasGEFN"/>
    <property type="match status" value="1"/>
</dbReference>
<feature type="region of interest" description="Disordered" evidence="5">
    <location>
        <begin position="118"/>
        <end position="173"/>
    </location>
</feature>
<dbReference type="InterPro" id="IPR023578">
    <property type="entry name" value="Ras_GEF_dom_sf"/>
</dbReference>
<keyword evidence="10" id="KW-1185">Reference proteome</keyword>
<dbReference type="PROSITE" id="PS50212">
    <property type="entry name" value="RASGEF_NTER"/>
    <property type="match status" value="1"/>
</dbReference>
<feature type="domain" description="N-terminal Ras-GEF" evidence="8">
    <location>
        <begin position="968"/>
        <end position="1102"/>
    </location>
</feature>
<dbReference type="SUPFAM" id="SSF50044">
    <property type="entry name" value="SH3-domain"/>
    <property type="match status" value="1"/>
</dbReference>
<dbReference type="SMART" id="SM00147">
    <property type="entry name" value="RasGEF"/>
    <property type="match status" value="1"/>
</dbReference>